<dbReference type="OrthoDB" id="2019666at2759"/>
<reference evidence="2" key="2">
    <citation type="submission" date="2015-01" db="EMBL/GenBank/DDBJ databases">
        <title>Evolutionary Origins and Diversification of the Mycorrhizal Mutualists.</title>
        <authorList>
            <consortium name="DOE Joint Genome Institute"/>
            <consortium name="Mycorrhizal Genomics Consortium"/>
            <person name="Kohler A."/>
            <person name="Kuo A."/>
            <person name="Nagy L.G."/>
            <person name="Floudas D."/>
            <person name="Copeland A."/>
            <person name="Barry K.W."/>
            <person name="Cichocki N."/>
            <person name="Veneault-Fourrey C."/>
            <person name="LaButti K."/>
            <person name="Lindquist E.A."/>
            <person name="Lipzen A."/>
            <person name="Lundell T."/>
            <person name="Morin E."/>
            <person name="Murat C."/>
            <person name="Riley R."/>
            <person name="Ohm R."/>
            <person name="Sun H."/>
            <person name="Tunlid A."/>
            <person name="Henrissat B."/>
            <person name="Grigoriev I.V."/>
            <person name="Hibbett D.S."/>
            <person name="Martin F."/>
        </authorList>
    </citation>
    <scope>NUCLEOTIDE SEQUENCE [LARGE SCALE GENOMIC DNA]</scope>
    <source>
        <strain evidence="2">UH-Slu-Lm8-n1</strain>
    </source>
</reference>
<gene>
    <name evidence="1" type="ORF">CY34DRAFT_8883</name>
</gene>
<evidence type="ECO:0000313" key="2">
    <source>
        <dbReference type="Proteomes" id="UP000054485"/>
    </source>
</evidence>
<organism evidence="1 2">
    <name type="scientific">Suillus luteus UH-Slu-Lm8-n1</name>
    <dbReference type="NCBI Taxonomy" id="930992"/>
    <lineage>
        <taxon>Eukaryota</taxon>
        <taxon>Fungi</taxon>
        <taxon>Dikarya</taxon>
        <taxon>Basidiomycota</taxon>
        <taxon>Agaricomycotina</taxon>
        <taxon>Agaricomycetes</taxon>
        <taxon>Agaricomycetidae</taxon>
        <taxon>Boletales</taxon>
        <taxon>Suillineae</taxon>
        <taxon>Suillaceae</taxon>
        <taxon>Suillus</taxon>
    </lineage>
</organism>
<protein>
    <recommendedName>
        <fullName evidence="3">N-acetyltransferase domain-containing protein</fullName>
    </recommendedName>
</protein>
<dbReference type="EMBL" id="KN835146">
    <property type="protein sequence ID" value="KIK47488.1"/>
    <property type="molecule type" value="Genomic_DNA"/>
</dbReference>
<keyword evidence="2" id="KW-1185">Reference proteome</keyword>
<dbReference type="InParanoid" id="A0A0D0BXA4"/>
<dbReference type="STRING" id="930992.A0A0D0BXA4"/>
<sequence length="266" mass="29562">MPSPTNQLALPNCPTSPSHACLSYKITVGNEISDDTLKLCADLFSSNYGIWGEQASMISKYTIAGKSVKMTSARLRAQCISHPENTVLVTCHLQVDPLESPQLYGHAFATVWKYGENKVGWVTQLVVDRRVRRRYIATQLLQALKFHTLFSHVNIIGLASSHPAACNALMKYTAGNTRDVNLDFIHEHAKGILESSPISYLKAAQLRGALFQDNCNNGAISSVFTEFYVDHDEPLTVLSQYKKRDQWCLGELLDGHEFLAIAYVSP</sequence>
<evidence type="ECO:0000313" key="1">
    <source>
        <dbReference type="EMBL" id="KIK47488.1"/>
    </source>
</evidence>
<evidence type="ECO:0008006" key="3">
    <source>
        <dbReference type="Google" id="ProtNLM"/>
    </source>
</evidence>
<dbReference type="HOGENOM" id="CLU_056576_0_0_1"/>
<reference evidence="1 2" key="1">
    <citation type="submission" date="2014-04" db="EMBL/GenBank/DDBJ databases">
        <authorList>
            <consortium name="DOE Joint Genome Institute"/>
            <person name="Kuo A."/>
            <person name="Ruytinx J."/>
            <person name="Rineau F."/>
            <person name="Colpaert J."/>
            <person name="Kohler A."/>
            <person name="Nagy L.G."/>
            <person name="Floudas D."/>
            <person name="Copeland A."/>
            <person name="Barry K.W."/>
            <person name="Cichocki N."/>
            <person name="Veneault-Fourrey C."/>
            <person name="LaButti K."/>
            <person name="Lindquist E.A."/>
            <person name="Lipzen A."/>
            <person name="Lundell T."/>
            <person name="Morin E."/>
            <person name="Murat C."/>
            <person name="Sun H."/>
            <person name="Tunlid A."/>
            <person name="Henrissat B."/>
            <person name="Grigoriev I.V."/>
            <person name="Hibbett D.S."/>
            <person name="Martin F."/>
            <person name="Nordberg H.P."/>
            <person name="Cantor M.N."/>
            <person name="Hua S.X."/>
        </authorList>
    </citation>
    <scope>NUCLEOTIDE SEQUENCE [LARGE SCALE GENOMIC DNA]</scope>
    <source>
        <strain evidence="1 2">UH-Slu-Lm8-n1</strain>
    </source>
</reference>
<dbReference type="AlphaFoldDB" id="A0A0D0BXA4"/>
<dbReference type="Proteomes" id="UP000054485">
    <property type="component" value="Unassembled WGS sequence"/>
</dbReference>
<name>A0A0D0BXA4_9AGAM</name>
<accession>A0A0D0BXA4</accession>
<dbReference type="Gene3D" id="3.40.630.30">
    <property type="match status" value="1"/>
</dbReference>
<proteinExistence type="predicted"/>